<dbReference type="KEGG" id="mbd:MEBOL_004753"/>
<protein>
    <recommendedName>
        <fullName evidence="1">DUF6881 domain-containing protein</fullName>
    </recommendedName>
</protein>
<evidence type="ECO:0000259" key="1">
    <source>
        <dbReference type="Pfam" id="PF21812"/>
    </source>
</evidence>
<keyword evidence="3" id="KW-1185">Reference proteome</keyword>
<dbReference type="Pfam" id="PF21812">
    <property type="entry name" value="DUF6881"/>
    <property type="match status" value="1"/>
</dbReference>
<dbReference type="InterPro" id="IPR049248">
    <property type="entry name" value="DUF6881"/>
</dbReference>
<reference evidence="2 3" key="1">
    <citation type="submission" date="2017-06" db="EMBL/GenBank/DDBJ databases">
        <authorList>
            <person name="Kim H.J."/>
            <person name="Triplett B.A."/>
        </authorList>
    </citation>
    <scope>NUCLEOTIDE SEQUENCE [LARGE SCALE GENOMIC DNA]</scope>
    <source>
        <strain evidence="2 3">DSM 14713</strain>
    </source>
</reference>
<name>A0A250IJD5_9BACT</name>
<organism evidence="2 3">
    <name type="scientific">Melittangium boletus DSM 14713</name>
    <dbReference type="NCBI Taxonomy" id="1294270"/>
    <lineage>
        <taxon>Bacteria</taxon>
        <taxon>Pseudomonadati</taxon>
        <taxon>Myxococcota</taxon>
        <taxon>Myxococcia</taxon>
        <taxon>Myxococcales</taxon>
        <taxon>Cystobacterineae</taxon>
        <taxon>Archangiaceae</taxon>
        <taxon>Melittangium</taxon>
    </lineage>
</organism>
<sequence length="109" mass="12544">MRYSAVRWLHPGQDFPVLLLSEHDDAGWEQRKVDVYRDGRVGFADAQEAHETQLACVRIPGLDDVAKEMAFDPTVLTREEFEHHWARRKSGGTDYWKSVLRSHGRTPGP</sequence>
<dbReference type="EMBL" id="CP022163">
    <property type="protein sequence ID" value="ATB31291.1"/>
    <property type="molecule type" value="Genomic_DNA"/>
</dbReference>
<dbReference type="OrthoDB" id="288554at2"/>
<dbReference type="RefSeq" id="WP_095979638.1">
    <property type="nucleotide sequence ID" value="NZ_CP022163.1"/>
</dbReference>
<feature type="domain" description="DUF6881" evidence="1">
    <location>
        <begin position="2"/>
        <end position="88"/>
    </location>
</feature>
<gene>
    <name evidence="2" type="ORF">MEBOL_004753</name>
</gene>
<dbReference type="AlphaFoldDB" id="A0A250IJD5"/>
<evidence type="ECO:0000313" key="3">
    <source>
        <dbReference type="Proteomes" id="UP000217289"/>
    </source>
</evidence>
<proteinExistence type="predicted"/>
<accession>A0A250IJD5</accession>
<evidence type="ECO:0000313" key="2">
    <source>
        <dbReference type="EMBL" id="ATB31291.1"/>
    </source>
</evidence>
<dbReference type="Proteomes" id="UP000217289">
    <property type="component" value="Chromosome"/>
</dbReference>